<evidence type="ECO:0000313" key="3">
    <source>
        <dbReference type="Proteomes" id="UP000501467"/>
    </source>
</evidence>
<dbReference type="Proteomes" id="UP000501467">
    <property type="component" value="Chromosome"/>
</dbReference>
<reference evidence="2 3" key="1">
    <citation type="submission" date="2020-05" db="EMBL/GenBank/DDBJ databases">
        <title>FDA dAtabase for Regulatory Grade micrObial Sequences (FDA-ARGOS): Supporting development and validation of Infectious Disease Dx tests.</title>
        <authorList>
            <person name="Bojja K."/>
            <person name="Kessler A."/>
            <person name="Tallon L."/>
            <person name="Sadzewicz L."/>
            <person name="Zhao X."/>
            <person name="Vavikolanu K."/>
            <person name="Mehta A."/>
            <person name="Aluvathingal J."/>
            <person name="Nadendla S."/>
            <person name="Myers T."/>
            <person name="Yan Y."/>
            <person name="Sichtig H."/>
        </authorList>
    </citation>
    <scope>NUCLEOTIDE SEQUENCE [LARGE SCALE GENOMIC DNA]</scope>
    <source>
        <strain evidence="2 3">FDAARGOS_763</strain>
    </source>
</reference>
<name>A0AAP9SU48_BACFG</name>
<dbReference type="InterPro" id="IPR051396">
    <property type="entry name" value="Bact_Antivir_Def_Nuclease"/>
</dbReference>
<gene>
    <name evidence="2" type="ORF">FOC69_00920</name>
</gene>
<dbReference type="SUPFAM" id="SSF52540">
    <property type="entry name" value="P-loop containing nucleoside triphosphate hydrolases"/>
    <property type="match status" value="1"/>
</dbReference>
<evidence type="ECO:0000313" key="2">
    <source>
        <dbReference type="EMBL" id="QKH82996.1"/>
    </source>
</evidence>
<dbReference type="InterPro" id="IPR027417">
    <property type="entry name" value="P-loop_NTPase"/>
</dbReference>
<evidence type="ECO:0000259" key="1">
    <source>
        <dbReference type="Pfam" id="PF13175"/>
    </source>
</evidence>
<protein>
    <submittedName>
        <fullName evidence="2">AAA family ATPase</fullName>
    </submittedName>
</protein>
<proteinExistence type="predicted"/>
<accession>A0AAP9SU48</accession>
<dbReference type="RefSeq" id="WP_005780069.1">
    <property type="nucleotide sequence ID" value="NZ_CP054003.1"/>
</dbReference>
<dbReference type="AlphaFoldDB" id="A0AAP9SU48"/>
<dbReference type="CDD" id="cd00267">
    <property type="entry name" value="ABC_ATPase"/>
    <property type="match status" value="1"/>
</dbReference>
<dbReference type="Pfam" id="PF13175">
    <property type="entry name" value="AAA_15"/>
    <property type="match status" value="1"/>
</dbReference>
<dbReference type="EMBL" id="CP054003">
    <property type="protein sequence ID" value="QKH82996.1"/>
    <property type="molecule type" value="Genomic_DNA"/>
</dbReference>
<dbReference type="InterPro" id="IPR041685">
    <property type="entry name" value="AAA_GajA/Old/RecF-like"/>
</dbReference>
<dbReference type="Gene3D" id="3.40.50.300">
    <property type="entry name" value="P-loop containing nucleotide triphosphate hydrolases"/>
    <property type="match status" value="1"/>
</dbReference>
<sequence length="456" mass="52853">MFELTSFKIKKLHGYKTYDLKFEDNILIIVGENGAGKTTVLRILHYFLSAQWSILAKFNFDSITAVINGKKYVVKNSDLVATFDFSDRNILMHFPSSARRRFLEMAENHNINEIPLSELEILCNRYDIPFHMIIRELNYFDESGIKKINKKVNQEYQEIRKLLSDIQILYLPTYRRIEQELNTIFRGIDDDDLRHKKRLIHSRDKCNSIELVEFGMKDVERSIESMLNGLKEFARESLNSLTLGYLGDVVEEKYSEVDFSQIKSASDETIKNILGRIEKKILSDNSKAHLFDIIGKVKTGGEINEHAKVICHYFIKLLNFQQELEAKELSITQFCEVCNSYMEDKTFEYTSSSFSFSIVSVNTEKDKHFITLDQLSSGEKQIVSLFSQLYLTEKNNYLVLIDEPELSLSVPWQRKFLMNVKNGGFCAGLIAVTHSPFIYDNELGEYAHGLGEFLEE</sequence>
<dbReference type="PANTHER" id="PTHR43581">
    <property type="entry name" value="ATP/GTP PHOSPHATASE"/>
    <property type="match status" value="1"/>
</dbReference>
<feature type="domain" description="Endonuclease GajA/Old nuclease/RecF-like AAA" evidence="1">
    <location>
        <begin position="4"/>
        <end position="438"/>
    </location>
</feature>
<organism evidence="2 3">
    <name type="scientific">Bacteroides fragilis</name>
    <dbReference type="NCBI Taxonomy" id="817"/>
    <lineage>
        <taxon>Bacteria</taxon>
        <taxon>Pseudomonadati</taxon>
        <taxon>Bacteroidota</taxon>
        <taxon>Bacteroidia</taxon>
        <taxon>Bacteroidales</taxon>
        <taxon>Bacteroidaceae</taxon>
        <taxon>Bacteroides</taxon>
    </lineage>
</organism>
<dbReference type="PANTHER" id="PTHR43581:SF2">
    <property type="entry name" value="EXCINUCLEASE ATPASE SUBUNIT"/>
    <property type="match status" value="1"/>
</dbReference>